<name>A0AB34HK25_ESCRO</name>
<feature type="region of interest" description="Disordered" evidence="1">
    <location>
        <begin position="31"/>
        <end position="63"/>
    </location>
</feature>
<reference evidence="2 3" key="1">
    <citation type="submission" date="2022-11" db="EMBL/GenBank/DDBJ databases">
        <title>Whole genome sequence of Eschrichtius robustus ER-17-0199.</title>
        <authorList>
            <person name="Bruniche-Olsen A."/>
            <person name="Black A.N."/>
            <person name="Fields C.J."/>
            <person name="Walden K."/>
            <person name="Dewoody J.A."/>
        </authorList>
    </citation>
    <scope>NUCLEOTIDE SEQUENCE [LARGE SCALE GENOMIC DNA]</scope>
    <source>
        <strain evidence="2">ER-17-0199</strain>
        <tissue evidence="2">Blubber</tissue>
    </source>
</reference>
<dbReference type="InterPro" id="IPR011012">
    <property type="entry name" value="Longin-like_dom_sf"/>
</dbReference>
<keyword evidence="3" id="KW-1185">Reference proteome</keyword>
<evidence type="ECO:0000313" key="2">
    <source>
        <dbReference type="EMBL" id="KAJ8791255.1"/>
    </source>
</evidence>
<dbReference type="AlphaFoldDB" id="A0AB34HK25"/>
<gene>
    <name evidence="2" type="ORF">J1605_020695</name>
</gene>
<proteinExistence type="predicted"/>
<evidence type="ECO:0008006" key="4">
    <source>
        <dbReference type="Google" id="ProtNLM"/>
    </source>
</evidence>
<accession>A0AB34HK25</accession>
<feature type="region of interest" description="Disordered" evidence="1">
    <location>
        <begin position="107"/>
        <end position="143"/>
    </location>
</feature>
<dbReference type="Proteomes" id="UP001159641">
    <property type="component" value="Unassembled WGS sequence"/>
</dbReference>
<feature type="compositionally biased region" description="Basic residues" evidence="1">
    <location>
        <begin position="133"/>
        <end position="143"/>
    </location>
</feature>
<dbReference type="SUPFAM" id="SSF64356">
    <property type="entry name" value="SNARE-like"/>
    <property type="match status" value="1"/>
</dbReference>
<dbReference type="EMBL" id="JAIQCJ010001303">
    <property type="protein sequence ID" value="KAJ8791255.1"/>
    <property type="molecule type" value="Genomic_DNA"/>
</dbReference>
<organism evidence="2 3">
    <name type="scientific">Eschrichtius robustus</name>
    <name type="common">California gray whale</name>
    <name type="synonym">Eschrichtius gibbosus</name>
    <dbReference type="NCBI Taxonomy" id="9764"/>
    <lineage>
        <taxon>Eukaryota</taxon>
        <taxon>Metazoa</taxon>
        <taxon>Chordata</taxon>
        <taxon>Craniata</taxon>
        <taxon>Vertebrata</taxon>
        <taxon>Euteleostomi</taxon>
        <taxon>Mammalia</taxon>
        <taxon>Eutheria</taxon>
        <taxon>Laurasiatheria</taxon>
        <taxon>Artiodactyla</taxon>
        <taxon>Whippomorpha</taxon>
        <taxon>Cetacea</taxon>
        <taxon>Mysticeti</taxon>
        <taxon>Eschrichtiidae</taxon>
        <taxon>Eschrichtius</taxon>
    </lineage>
</organism>
<comment type="caution">
    <text evidence="2">The sequence shown here is derived from an EMBL/GenBank/DDBJ whole genome shotgun (WGS) entry which is preliminary data.</text>
</comment>
<sequence length="143" mass="15558">MIKAILIFNNHGKPRLSKFYQPYVSTPLPPIRARGSRWRPAAPSGRPPQARRGPSRAPAVSRSGLSASRWVCRVPTSRRAPFLRRGSAQVAPPPVCGLGGFPAARARPWRLPGAGPKPVGQPQPPCAREPTRRSRRSAARGFC</sequence>
<protein>
    <recommendedName>
        <fullName evidence="4">AP-3 complex subunit sigma-2</fullName>
    </recommendedName>
</protein>
<evidence type="ECO:0000256" key="1">
    <source>
        <dbReference type="SAM" id="MobiDB-lite"/>
    </source>
</evidence>
<dbReference type="Gene3D" id="3.30.450.60">
    <property type="match status" value="1"/>
</dbReference>
<evidence type="ECO:0000313" key="3">
    <source>
        <dbReference type="Proteomes" id="UP001159641"/>
    </source>
</evidence>